<evidence type="ECO:0000256" key="1">
    <source>
        <dbReference type="SAM" id="Coils"/>
    </source>
</evidence>
<dbReference type="RefSeq" id="WP_338007050.1">
    <property type="nucleotide sequence ID" value="NZ_JAOPKB010000002.1"/>
</dbReference>
<protein>
    <submittedName>
        <fullName evidence="3">Uncharacterized protein</fullName>
    </submittedName>
</protein>
<feature type="region of interest" description="Disordered" evidence="2">
    <location>
        <begin position="56"/>
        <end position="83"/>
    </location>
</feature>
<name>A0ABT2QAI8_9EURY</name>
<keyword evidence="4" id="KW-1185">Reference proteome</keyword>
<accession>A0ABT2QAI8</accession>
<proteinExistence type="predicted"/>
<feature type="compositionally biased region" description="Basic and acidic residues" evidence="2">
    <location>
        <begin position="67"/>
        <end position="83"/>
    </location>
</feature>
<feature type="coiled-coil region" evidence="1">
    <location>
        <begin position="22"/>
        <end position="49"/>
    </location>
</feature>
<dbReference type="Proteomes" id="UP001320972">
    <property type="component" value="Unassembled WGS sequence"/>
</dbReference>
<dbReference type="EMBL" id="JAOPKB010000002">
    <property type="protein sequence ID" value="MCU4971927.1"/>
    <property type="molecule type" value="Genomic_DNA"/>
</dbReference>
<comment type="caution">
    <text evidence="3">The sequence shown here is derived from an EMBL/GenBank/DDBJ whole genome shotgun (WGS) entry which is preliminary data.</text>
</comment>
<sequence length="2563" mass="278542">MIERINQLHERRARIDAEINHTRTLAERLRELERAIERSEGVAEAVERVRTEFERFATETTEAGPIDSDRAERSVSKTSDDETRQQALSYLVDEGVWRAVLATPNLAERGEELRALGDLGSGRRTLLEAAVVTVERFVRAERPALEERWHEPLALLGAYAAGGKADRDDVLGAFESVFDPKRRDESSVAALEAHALTFELVTRACVGARDRYDELVAEALEDVYRERDPVSRLEPEPSLLLPVRLETRFVDPDDPHELRIRVYPDQIHVDSHESELTEAEVVAGKQFWATLTLGLAGAAATSAEGSGSFVEPEVQAFADDVDLEAYERAVADGDDVDVAARYDELKSKGWNRLIERSDPERAAYIVEAVTPVETDESGTQIEPIADRLLTRPDSDEKPFDADRITFESVDRKGESWTRRATARLLPDRWIAVLEWDAGPDTARKLVTGNVVPPGLAIDPAVEPGSAGDEMDWLFDYDRAVEDGMAITVPLAELDGFDPATDAIDSLLVLGMRTTAEATQTAEDVRSLFDAHRFTDGLALLESGTPTNLESAPDPETPDPPEPAGKQVANAGRTTDATLLAGALGLVDPVDGFHPFERVPNADSTRFEDAKHVNNVLWSATLGYYLRHLAVPNELATGLNPVDGVEPFPTLDVEDTAAWLEGVDTARNVFTEYVRGGGPFPTVQVAEIPYGVLPVARLDEERAWFGGDGQLADRIAAYVRSLRPLWDEAIADEPLSHPADTVGASPLDPAHEDWDVLDVLERSGVSHGATSGARFRNWNEHVRTWDNELHNWGYVGQILAANEAFEDGRAAVEASIPPETRELLYDARATTFDREDIEDEVTTPAHGFVDPDFDRFVEILQNESFDRLQTLSSQVDLGAERHGLLVEDVFEWAGVDLEGLDPEFEGEDEVEEVNEEWRAERRALLETVWEEELSPGIRHALLLRAIEAREGDGLFYDRLRFFDPTVAADVSTLPEAINHPRLVTASTFARRYDDAGTMNSLARVLTHYATLQEYADGRLRLGLQVDDPPASDPDRIPGHGSTRSDLYDYVPDVAGTVADPDNVEYAPLIDSLIAGEDPDNVLPDGLTAPQTTVDFAESLEHVGGLDRSSTASLTADALDTTSHRLDAWWTSLATAAVFAHRRIDPNDFHPHEAGLHVGAYGYVEELRPDAQVEDRLTPAFVHTPSADLANTAALLRSGYDAAEDDELREALAMDLSAERVRDAKWLLDGVRRGTALGELLGARFERRMHEVTMDSLAELDEGDGNVCNLMRWKHSLRERYPAVSDQLETADEASGPDESGSDVAHSDVLDGYELLREFQAGELELVSLSIPDQDDGPDEDEIDAFDALLAELDDDLDAVSDLLVAETAHQIARGDPEKGGASFEGLERAEGVPDPDVVEVPRSETGVTHRHLLLFDPEAADEGKTPRAHAEPVLESWVDSLLPAHDEVECVVAWEQTGQTDEDGGDDEVVLESGTVAVELASLGLSNLDLLALSGDHRQGRSELDARMRHHVVRAEPVPADAELSIQYRDVDDDGKLDVATVLEVARSLSALLDETRPATGEDLTHPSESTSTGYSAATADTLWGRYDDLGGTDGLKEIRGELGSAMSLLAPEEEDDDQDEADEPATSVPERIDEVEAAARAATETIPFDDLEAVLEAIDEDELSGAMFALSPPGDRENVLLEAPGTFTETVSLDPESMTEKTVVYDVGERDPAIEGEPIETKDLPPDISGSSSSSDAVRTAYERLAEARSILLEVATALERPALLESYEEPATTLRSSRAHYERALETYELAWRAHEEGAHDRAKEAAKRTIDLAERVVHLAKETNDLATLDDELIYVDDVPGAGGFEEQPTVTVWGTDGEAWFEDDGFDDPTIVDGTLEVSVDLSVEPGTWVTVTVRDGDRLVYHRSGYVGAPEPELDDAIARLAWLAWAREEVRVALESVEAAVSAVPSWVAVETTLEDASDVDSPSLTDERLEQASAALLGSDERAGLADTDPVSVLAALDAVLVPWDAAALADLVTVSRASAGPAEASYSSEPARPTFAVESSLELDHLDVDLEADAIATALEAIVTLSGDSIGEVQRAANGWEPDGYDETVPMSTTQRRLTKWLYHPDESDDGEAVAVATALSHQVARIDETGSDGAAAFDERLSAALPAETDLETVAAVLGSLATALFDGSTSGNGGVGGDVQLGETTGAAITADVLDALFDVLTAVEDEPTPAETFRLAVLELVRDALWEAGWFSVYGAIPASPVGHTHEDERALAAQAGSVLSKLEDRIDAVESILRPDEDAPPEERVDAATDRLETLFDGSVPVLPPFTPTNAAELEATFTDDPGALAENPLAVETWFQRAAQVTERLADEREVLSYVAALSDGPVREFGVGQLPYTPDDEWVGLDGVEPVDGAVSIVAAFGVGSGPDGFTSADGEPSVAGVFVDEWVEGVAAEHQDTGLALRYDAPGSRAPGSMLLAMPPGPEGWTIESLIETVEETMTYTKLRAVDAHDLEARTDDLPWPLLPAPYYAERLETAPNEPVMEPERVTYHSPLTREACRLHVMDRAKERGVSDR</sequence>
<feature type="region of interest" description="Disordered" evidence="2">
    <location>
        <begin position="1556"/>
        <end position="1576"/>
    </location>
</feature>
<evidence type="ECO:0000313" key="4">
    <source>
        <dbReference type="Proteomes" id="UP001320972"/>
    </source>
</evidence>
<keyword evidence="1" id="KW-0175">Coiled coil</keyword>
<feature type="compositionally biased region" description="Acidic residues" evidence="2">
    <location>
        <begin position="1611"/>
        <end position="1623"/>
    </location>
</feature>
<feature type="region of interest" description="Disordered" evidence="2">
    <location>
        <begin position="1611"/>
        <end position="1630"/>
    </location>
</feature>
<organism evidence="3 4">
    <name type="scientific">Natronoglomus mannanivorans</name>
    <dbReference type="NCBI Taxonomy" id="2979990"/>
    <lineage>
        <taxon>Archaea</taxon>
        <taxon>Methanobacteriati</taxon>
        <taxon>Methanobacteriota</taxon>
        <taxon>Stenosarchaea group</taxon>
        <taxon>Halobacteria</taxon>
        <taxon>Halobacteriales</taxon>
        <taxon>Natrialbaceae</taxon>
        <taxon>Natronoglomus</taxon>
    </lineage>
</organism>
<feature type="compositionally biased region" description="Polar residues" evidence="2">
    <location>
        <begin position="1566"/>
        <end position="1575"/>
    </location>
</feature>
<feature type="region of interest" description="Disordered" evidence="2">
    <location>
        <begin position="542"/>
        <end position="567"/>
    </location>
</feature>
<gene>
    <name evidence="3" type="ORF">OB955_04140</name>
</gene>
<feature type="compositionally biased region" description="Basic and acidic residues" evidence="2">
    <location>
        <begin position="1716"/>
        <end position="1725"/>
    </location>
</feature>
<reference evidence="3 4" key="1">
    <citation type="submission" date="2022-09" db="EMBL/GenBank/DDBJ databases">
        <title>Enrichment on poylsaccharides allowed isolation of novel metabolic and taxonomic groups of Haloarchaea.</title>
        <authorList>
            <person name="Sorokin D.Y."/>
            <person name="Elcheninov A.G."/>
            <person name="Khizhniak T.V."/>
            <person name="Kolganova T.V."/>
            <person name="Kublanov I.V."/>
        </authorList>
    </citation>
    <scope>NUCLEOTIDE SEQUENCE [LARGE SCALE GENOMIC DNA]</scope>
    <source>
        <strain evidence="3 4">AArc-m2/3/4</strain>
    </source>
</reference>
<evidence type="ECO:0000313" key="3">
    <source>
        <dbReference type="EMBL" id="MCU4971927.1"/>
    </source>
</evidence>
<feature type="region of interest" description="Disordered" evidence="2">
    <location>
        <begin position="1282"/>
        <end position="1302"/>
    </location>
</feature>
<feature type="region of interest" description="Disordered" evidence="2">
    <location>
        <begin position="1716"/>
        <end position="1735"/>
    </location>
</feature>
<evidence type="ECO:0000256" key="2">
    <source>
        <dbReference type="SAM" id="MobiDB-lite"/>
    </source>
</evidence>